<protein>
    <submittedName>
        <fullName evidence="1">Uncharacterized protein</fullName>
    </submittedName>
</protein>
<evidence type="ECO:0000313" key="1">
    <source>
        <dbReference type="EMBL" id="MBC3538761.1"/>
    </source>
</evidence>
<evidence type="ECO:0000313" key="2">
    <source>
        <dbReference type="Proteomes" id="UP000659698"/>
    </source>
</evidence>
<dbReference type="EMBL" id="JACOAF010000008">
    <property type="protein sequence ID" value="MBC3538761.1"/>
    <property type="molecule type" value="Genomic_DNA"/>
</dbReference>
<proteinExistence type="predicted"/>
<gene>
    <name evidence="1" type="ORF">H7U12_03655</name>
</gene>
<dbReference type="RefSeq" id="WP_186633039.1">
    <property type="nucleotide sequence ID" value="NZ_JACOAF010000008.1"/>
</dbReference>
<dbReference type="Proteomes" id="UP000659698">
    <property type="component" value="Unassembled WGS sequence"/>
</dbReference>
<organism evidence="1 2">
    <name type="scientific">Rufibacter sediminis</name>
    <dbReference type="NCBI Taxonomy" id="2762756"/>
    <lineage>
        <taxon>Bacteria</taxon>
        <taxon>Pseudomonadati</taxon>
        <taxon>Bacteroidota</taxon>
        <taxon>Cytophagia</taxon>
        <taxon>Cytophagales</taxon>
        <taxon>Hymenobacteraceae</taxon>
        <taxon>Rufibacter</taxon>
    </lineage>
</organism>
<reference evidence="1 2" key="1">
    <citation type="journal article" date="2019" name="Int. J. Syst. Evol. Microbiol.">
        <title>Rufibacter sediminis sp. nov., isolated from freshwater lake sediment.</title>
        <authorList>
            <person name="Qu J.H."/>
            <person name="Zhang L.J."/>
            <person name="Fu Y.H."/>
            <person name="Li H.F."/>
        </authorList>
    </citation>
    <scope>NUCLEOTIDE SEQUENCE [LARGE SCALE GENOMIC DNA]</scope>
    <source>
        <strain evidence="1 2">H-1</strain>
    </source>
</reference>
<comment type="caution">
    <text evidence="1">The sequence shown here is derived from an EMBL/GenBank/DDBJ whole genome shotgun (WGS) entry which is preliminary data.</text>
</comment>
<sequence>MDNLFFQKAEDTGQQARVVHDSIFHHEKLSGDLEEAAGVGEGAFMGCF</sequence>
<name>A0ABR6VQ87_9BACT</name>
<keyword evidence="2" id="KW-1185">Reference proteome</keyword>
<accession>A0ABR6VQ87</accession>